<sequence>MYIMLNLITGDVPGLALHIISRLTFNAIHPSDIPFYRQAYCH</sequence>
<evidence type="ECO:0000313" key="1">
    <source>
        <dbReference type="EMBL" id="SCZ02224.1"/>
    </source>
</evidence>
<accession>A0A1G5KPE5</accession>
<dbReference type="EMBL" id="FMUT01000010">
    <property type="protein sequence ID" value="SCZ02224.1"/>
    <property type="molecule type" value="Genomic_DNA"/>
</dbReference>
<organism evidence="1 2">
    <name type="scientific">Serratia nematodiphila</name>
    <dbReference type="NCBI Taxonomy" id="458197"/>
    <lineage>
        <taxon>Bacteria</taxon>
        <taxon>Pseudomonadati</taxon>
        <taxon>Pseudomonadota</taxon>
        <taxon>Gammaproteobacteria</taxon>
        <taxon>Enterobacterales</taxon>
        <taxon>Yersiniaceae</taxon>
        <taxon>Serratia</taxon>
    </lineage>
</organism>
<reference evidence="1 2" key="1">
    <citation type="submission" date="2016-10" db="EMBL/GenBank/DDBJ databases">
        <authorList>
            <person name="Varghese N."/>
            <person name="Submissions S."/>
        </authorList>
    </citation>
    <scope>NUCLEOTIDE SEQUENCE [LARGE SCALE GENOMIC DNA]</scope>
    <source>
        <strain evidence="1 2">CGMCC 1.6853</strain>
    </source>
</reference>
<keyword evidence="2" id="KW-1185">Reference proteome</keyword>
<evidence type="ECO:0000313" key="2">
    <source>
        <dbReference type="Proteomes" id="UP000183031"/>
    </source>
</evidence>
<gene>
    <name evidence="1" type="ORF">SAMN02927935_03523</name>
</gene>
<protein>
    <submittedName>
        <fullName evidence="1">Uncharacterized protein</fullName>
    </submittedName>
</protein>
<comment type="caution">
    <text evidence="1">The sequence shown here is derived from an EMBL/GenBank/DDBJ whole genome shotgun (WGS) entry which is preliminary data.</text>
</comment>
<proteinExistence type="predicted"/>
<name>A0A1G5KPE5_9GAMM</name>
<dbReference type="Proteomes" id="UP000183031">
    <property type="component" value="Unassembled WGS sequence"/>
</dbReference>